<dbReference type="OrthoDB" id="1688691at2"/>
<dbReference type="PANTHER" id="PTHR10353">
    <property type="entry name" value="GLYCOSYL HYDROLASE"/>
    <property type="match status" value="1"/>
</dbReference>
<dbReference type="EMBL" id="AP014808">
    <property type="protein sequence ID" value="BAQ57738.1"/>
    <property type="molecule type" value="Genomic_DNA"/>
</dbReference>
<organism evidence="5 6">
    <name type="scientific">Lactobacillus acetotolerans</name>
    <dbReference type="NCBI Taxonomy" id="1600"/>
    <lineage>
        <taxon>Bacteria</taxon>
        <taxon>Bacillati</taxon>
        <taxon>Bacillota</taxon>
        <taxon>Bacilli</taxon>
        <taxon>Lactobacillales</taxon>
        <taxon>Lactobacillaceae</taxon>
        <taxon>Lactobacillus</taxon>
    </lineage>
</organism>
<dbReference type="Proteomes" id="UP000035709">
    <property type="component" value="Chromosome"/>
</dbReference>
<evidence type="ECO:0000256" key="4">
    <source>
        <dbReference type="RuleBase" id="RU003690"/>
    </source>
</evidence>
<dbReference type="PATRIC" id="fig|1600.4.peg.1377"/>
<dbReference type="InterPro" id="IPR017853">
    <property type="entry name" value="GH"/>
</dbReference>
<dbReference type="GO" id="GO:0016052">
    <property type="term" value="P:carbohydrate catabolic process"/>
    <property type="evidence" value="ECO:0007669"/>
    <property type="project" value="TreeGrafter"/>
</dbReference>
<comment type="similarity">
    <text evidence="1 4">Belongs to the glycosyl hydrolase 1 family.</text>
</comment>
<evidence type="ECO:0000313" key="5">
    <source>
        <dbReference type="EMBL" id="BAQ57738.1"/>
    </source>
</evidence>
<dbReference type="InterPro" id="IPR001360">
    <property type="entry name" value="Glyco_hydro_1"/>
</dbReference>
<dbReference type="GO" id="GO:0005829">
    <property type="term" value="C:cytosol"/>
    <property type="evidence" value="ECO:0007669"/>
    <property type="project" value="TreeGrafter"/>
</dbReference>
<dbReference type="SUPFAM" id="SSF51445">
    <property type="entry name" value="(Trans)glycosidases"/>
    <property type="match status" value="1"/>
</dbReference>
<sequence>MKQLPKNFFWGNSTSSMQTEGAYDEDGKGASVYDIRPATKNSSDWKVAIDGYHRYPEDIHLMKDLGMNFYRFQISWSRVQPKGEGEFNEKGIQFYKNLINELLNNDIQPMICLYHFDMPLYQAQKYNGFINKRVVNHFFEYSKKMVEEFGDQVKYWITFNEQNLYGFGDAFQSSGYLKGHKTLHDLYQIQHNVALAHSKVANYIHDNYPTLKIGGMEAFQETYPATPNPDEVEAVRKFKEFTDYNLLRIFTEGKYSDEVVQFMKNNGLDDILNDKDLAEISKTRSDFISFSYYATSTLDSTKIPVGTAPNYYGNMGAAKNPYLQSNEWGWQIDPKGFHNVLMDLYNRTHLPIFPIENGIGVREHWDGTHKINDDYRIKYHRAHIQALKDAVNDGANVIGYLGWGLIDIPSSQGNVDKRYGVVYVNRSNHDLKDLKRVPKKSYYWLKQVIKSNGEIL</sequence>
<dbReference type="Pfam" id="PF00232">
    <property type="entry name" value="Glyco_hydro_1"/>
    <property type="match status" value="1"/>
</dbReference>
<evidence type="ECO:0000313" key="6">
    <source>
        <dbReference type="Proteomes" id="UP000035709"/>
    </source>
</evidence>
<reference evidence="5 6" key="1">
    <citation type="submission" date="2015-03" db="EMBL/GenBank/DDBJ databases">
        <title>Complete genome sequence of Lactobacillus acetotolerans NBRC 13120.</title>
        <authorList>
            <person name="Toh H."/>
            <person name="Morita H."/>
            <person name="Fujita N."/>
        </authorList>
    </citation>
    <scope>NUCLEOTIDE SEQUENCE [LARGE SCALE GENOMIC DNA]</scope>
    <source>
        <strain evidence="5 6">NBRC 13120</strain>
    </source>
</reference>
<dbReference type="AlphaFoldDB" id="A0A0D6A4K4"/>
<dbReference type="Gene3D" id="3.20.20.80">
    <property type="entry name" value="Glycosidases"/>
    <property type="match status" value="1"/>
</dbReference>
<dbReference type="KEGG" id="lae:LBAT_1349"/>
<name>A0A0D6A4K4_9LACO</name>
<keyword evidence="6" id="KW-1185">Reference proteome</keyword>
<gene>
    <name evidence="5" type="ORF">LBAT_1349</name>
</gene>
<protein>
    <submittedName>
        <fullName evidence="5">6-phospho-beta-glucosidase</fullName>
    </submittedName>
</protein>
<evidence type="ECO:0000256" key="2">
    <source>
        <dbReference type="ARBA" id="ARBA00022801"/>
    </source>
</evidence>
<dbReference type="FunFam" id="3.20.20.80:FF:000004">
    <property type="entry name" value="Beta-glucosidase 6-phospho-beta-glucosidase"/>
    <property type="match status" value="1"/>
</dbReference>
<keyword evidence="2" id="KW-0378">Hydrolase</keyword>
<evidence type="ECO:0000256" key="1">
    <source>
        <dbReference type="ARBA" id="ARBA00010838"/>
    </source>
</evidence>
<evidence type="ECO:0000256" key="3">
    <source>
        <dbReference type="ARBA" id="ARBA00023295"/>
    </source>
</evidence>
<proteinExistence type="inferred from homology"/>
<dbReference type="PRINTS" id="PR00131">
    <property type="entry name" value="GLHYDRLASE1"/>
</dbReference>
<dbReference type="PANTHER" id="PTHR10353:SF122">
    <property type="entry name" value="6-PHOSPHO-BETA-GLUCOSIDASE ASCB-RELATED"/>
    <property type="match status" value="1"/>
</dbReference>
<dbReference type="STRING" id="1600.LBAT_1349"/>
<keyword evidence="3" id="KW-0326">Glycosidase</keyword>
<dbReference type="GO" id="GO:0008422">
    <property type="term" value="F:beta-glucosidase activity"/>
    <property type="evidence" value="ECO:0007669"/>
    <property type="project" value="TreeGrafter"/>
</dbReference>
<accession>A0A0D6A4K4</accession>